<dbReference type="GO" id="GO:0034088">
    <property type="term" value="P:maintenance of mitotic sister chromatid cohesion"/>
    <property type="evidence" value="ECO:0007669"/>
    <property type="project" value="TreeGrafter"/>
</dbReference>
<dbReference type="PANTHER" id="PTHR13395">
    <property type="entry name" value="SISTER CHROMATID COHESION PROTEIN DCC1-RELATED"/>
    <property type="match status" value="1"/>
</dbReference>
<keyword evidence="4" id="KW-1185">Reference proteome</keyword>
<sequence>MSTQSATNDAADFFVLPEESQQQFRLLELPPELLEILTSADAKPIHFKSSPDSASPITLCTPTQTYAARQVNTSNTVYITQPHSTTTAGILATAKSDFTYELTPNPPTPDTVTRHLRAILPLYTSTGTLPLHATKAKKPDLLADLPFSTLDCERGWKRLACFELDHDEAKCCFVPSGEAKLQAWNSIIQRAREYGVDLTADAFDESLLLMDADAEVPVELSRAILRSVAVDGDDASRLDASETVRQTGSWRLEATRGPMKVVEFVEEWKDLLPERWREMAKLEDLKGEIEVVEEGREVRLAAGVGGGSRGAVGEKAGAVAEAKSLGAKRKWHEKFRASMKGA</sequence>
<evidence type="ECO:0000313" key="3">
    <source>
        <dbReference type="EMBL" id="KAH9834306.1"/>
    </source>
</evidence>
<dbReference type="GO" id="GO:0006260">
    <property type="term" value="P:DNA replication"/>
    <property type="evidence" value="ECO:0007669"/>
    <property type="project" value="UniProtKB-KW"/>
</dbReference>
<accession>A0A9W7SW04</accession>
<dbReference type="Pfam" id="PF09724">
    <property type="entry name" value="Dcc1"/>
    <property type="match status" value="1"/>
</dbReference>
<dbReference type="PANTHER" id="PTHR13395:SF6">
    <property type="entry name" value="SISTER CHROMATID COHESION PROTEIN DCC1"/>
    <property type="match status" value="1"/>
</dbReference>
<comment type="caution">
    <text evidence="3">The sequence shown here is derived from an EMBL/GenBank/DDBJ whole genome shotgun (WGS) entry which is preliminary data.</text>
</comment>
<dbReference type="OrthoDB" id="5199543at2759"/>
<dbReference type="GO" id="GO:0031390">
    <property type="term" value="C:Ctf18 RFC-like complex"/>
    <property type="evidence" value="ECO:0007669"/>
    <property type="project" value="InterPro"/>
</dbReference>
<reference evidence="3 4" key="2">
    <citation type="journal article" date="2021" name="Curr. Genet.">
        <title>Genetic response to nitrogen starvation in the aggressive Eucalyptus foliar pathogen Teratosphaeria destructans.</title>
        <authorList>
            <person name="Havenga M."/>
            <person name="Wingfield B.D."/>
            <person name="Wingfield M.J."/>
            <person name="Dreyer L.L."/>
            <person name="Roets F."/>
            <person name="Aylward J."/>
        </authorList>
    </citation>
    <scope>NUCLEOTIDE SEQUENCE [LARGE SCALE GENOMIC DNA]</scope>
    <source>
        <strain evidence="3">CMW44962</strain>
    </source>
</reference>
<evidence type="ECO:0000256" key="1">
    <source>
        <dbReference type="ARBA" id="ARBA00007017"/>
    </source>
</evidence>
<evidence type="ECO:0000256" key="2">
    <source>
        <dbReference type="ARBA" id="ARBA00022705"/>
    </source>
</evidence>
<gene>
    <name evidence="3" type="ORF">Tdes44962_MAKER01963</name>
</gene>
<protein>
    <submittedName>
        <fullName evidence="3">Sister chromatid cohesion protein DCC1-like</fullName>
    </submittedName>
</protein>
<organism evidence="3 4">
    <name type="scientific">Teratosphaeria destructans</name>
    <dbReference type="NCBI Taxonomy" id="418781"/>
    <lineage>
        <taxon>Eukaryota</taxon>
        <taxon>Fungi</taxon>
        <taxon>Dikarya</taxon>
        <taxon>Ascomycota</taxon>
        <taxon>Pezizomycotina</taxon>
        <taxon>Dothideomycetes</taxon>
        <taxon>Dothideomycetidae</taxon>
        <taxon>Mycosphaerellales</taxon>
        <taxon>Teratosphaeriaceae</taxon>
        <taxon>Teratosphaeria</taxon>
    </lineage>
</organism>
<reference evidence="3 4" key="1">
    <citation type="journal article" date="2018" name="IMA Fungus">
        <title>IMA Genome-F 10: Nine draft genome sequences of Claviceps purpurea s.lat., including C. arundinis, C. humidiphila, and C. cf. spartinae, pseudomolecules for the pitch canker pathogen Fusarium circinatum, draft genome of Davidsoniella eucalypti, Grosmannia galeiformis, Quambalaria eucalypti, and Teratosphaeria destructans.</title>
        <authorList>
            <person name="Wingfield B.D."/>
            <person name="Liu M."/>
            <person name="Nguyen H.D."/>
            <person name="Lane F.A."/>
            <person name="Morgan S.W."/>
            <person name="De Vos L."/>
            <person name="Wilken P.M."/>
            <person name="Duong T.A."/>
            <person name="Aylward J."/>
            <person name="Coetzee M.P."/>
            <person name="Dadej K."/>
            <person name="De Beer Z.W."/>
            <person name="Findlay W."/>
            <person name="Havenga M."/>
            <person name="Kolarik M."/>
            <person name="Menzies J.G."/>
            <person name="Naidoo K."/>
            <person name="Pochopski O."/>
            <person name="Shoukouhi P."/>
            <person name="Santana Q.C."/>
            <person name="Seifert K.A."/>
            <person name="Soal N."/>
            <person name="Steenkamp E.T."/>
            <person name="Tatham C.T."/>
            <person name="van der Nest M.A."/>
            <person name="Wingfield M.J."/>
        </authorList>
    </citation>
    <scope>NUCLEOTIDE SEQUENCE [LARGE SCALE GENOMIC DNA]</scope>
    <source>
        <strain evidence="3">CMW44962</strain>
    </source>
</reference>
<evidence type="ECO:0000313" key="4">
    <source>
        <dbReference type="Proteomes" id="UP001138500"/>
    </source>
</evidence>
<dbReference type="AlphaFoldDB" id="A0A9W7SW04"/>
<proteinExistence type="inferred from homology"/>
<dbReference type="InterPro" id="IPR019128">
    <property type="entry name" value="Dcc1"/>
</dbReference>
<comment type="similarity">
    <text evidence="1">Belongs to the DCC1 family.</text>
</comment>
<name>A0A9W7SW04_9PEZI</name>
<dbReference type="GO" id="GO:0000785">
    <property type="term" value="C:chromatin"/>
    <property type="evidence" value="ECO:0007669"/>
    <property type="project" value="TreeGrafter"/>
</dbReference>
<dbReference type="GO" id="GO:0000775">
    <property type="term" value="C:chromosome, centromeric region"/>
    <property type="evidence" value="ECO:0007669"/>
    <property type="project" value="TreeGrafter"/>
</dbReference>
<keyword evidence="2" id="KW-0235">DNA replication</keyword>
<dbReference type="Proteomes" id="UP001138500">
    <property type="component" value="Unassembled WGS sequence"/>
</dbReference>
<dbReference type="EMBL" id="RIBY02001001">
    <property type="protein sequence ID" value="KAH9834306.1"/>
    <property type="molecule type" value="Genomic_DNA"/>
</dbReference>